<dbReference type="InterPro" id="IPR005707">
    <property type="entry name" value="Ribosomal_uS2_euk/arc"/>
</dbReference>
<dbReference type="Gene3D" id="3.40.50.10490">
    <property type="entry name" value="Glucose-6-phosphate isomerase like protein, domain 1"/>
    <property type="match status" value="1"/>
</dbReference>
<dbReference type="SUPFAM" id="SSF52313">
    <property type="entry name" value="Ribosomal protein S2"/>
    <property type="match status" value="1"/>
</dbReference>
<sequence>MSSNPTKEDLSLLLKADCHIGAKTLTKKMAPYIFKKATDGKSHIIDLHKTWQKIHAAALLLVAVKNPKDICLVSSTNWGKRSIFKFSQYAKAHSISGRFTPGTFTNQICKSFREPSVLIVCDPELDNH</sequence>
<dbReference type="CDD" id="cd01425">
    <property type="entry name" value="RPS2"/>
    <property type="match status" value="1"/>
</dbReference>
<name>A0ABV2ARD9_9EUKA</name>
<dbReference type="InterPro" id="IPR001865">
    <property type="entry name" value="Ribosomal_uS2"/>
</dbReference>
<reference evidence="4 5" key="1">
    <citation type="journal article" date="2024" name="BMC Biol.">
        <title>Comparative genomics of Ascetosporea gives new insight into the evolutionary basis for animal parasitism in Rhizaria.</title>
        <authorList>
            <person name="Hiltunen Thoren M."/>
            <person name="Onut-Brannstrom I."/>
            <person name="Alfjorden A."/>
            <person name="Peckova H."/>
            <person name="Swords F."/>
            <person name="Hooper C."/>
            <person name="Holzer A.S."/>
            <person name="Bass D."/>
            <person name="Burki F."/>
        </authorList>
    </citation>
    <scope>NUCLEOTIDE SEQUENCE [LARGE SCALE GENOMIC DNA]</scope>
    <source>
        <strain evidence="4">20-A016</strain>
    </source>
</reference>
<organism evidence="4 5">
    <name type="scientific">Bonamia ostreae</name>
    <dbReference type="NCBI Taxonomy" id="126728"/>
    <lineage>
        <taxon>Eukaryota</taxon>
        <taxon>Sar</taxon>
        <taxon>Rhizaria</taxon>
        <taxon>Endomyxa</taxon>
        <taxon>Ascetosporea</taxon>
        <taxon>Haplosporida</taxon>
        <taxon>Bonamia</taxon>
    </lineage>
</organism>
<accession>A0ABV2ARD9</accession>
<keyword evidence="5" id="KW-1185">Reference proteome</keyword>
<gene>
    <name evidence="4" type="primary">RPS0</name>
    <name evidence="4" type="ORF">MHBO_003740</name>
</gene>
<comment type="similarity">
    <text evidence="1">Belongs to the universal ribosomal protein uS2 family.</text>
</comment>
<dbReference type="Pfam" id="PF00318">
    <property type="entry name" value="Ribosomal_S2"/>
    <property type="match status" value="1"/>
</dbReference>
<dbReference type="EMBL" id="JBDODL010002436">
    <property type="protein sequence ID" value="MES1922231.1"/>
    <property type="molecule type" value="Genomic_DNA"/>
</dbReference>
<feature type="non-terminal residue" evidence="4">
    <location>
        <position position="128"/>
    </location>
</feature>
<evidence type="ECO:0000313" key="5">
    <source>
        <dbReference type="Proteomes" id="UP001439008"/>
    </source>
</evidence>
<keyword evidence="2" id="KW-0689">Ribosomal protein</keyword>
<protein>
    <submittedName>
        <fullName evidence="4">Structural constituent of ribosome</fullName>
    </submittedName>
</protein>
<evidence type="ECO:0000256" key="2">
    <source>
        <dbReference type="ARBA" id="ARBA00022980"/>
    </source>
</evidence>
<comment type="caution">
    <text evidence="4">The sequence shown here is derived from an EMBL/GenBank/DDBJ whole genome shotgun (WGS) entry which is preliminary data.</text>
</comment>
<evidence type="ECO:0000313" key="4">
    <source>
        <dbReference type="EMBL" id="MES1922231.1"/>
    </source>
</evidence>
<evidence type="ECO:0000256" key="3">
    <source>
        <dbReference type="ARBA" id="ARBA00023274"/>
    </source>
</evidence>
<dbReference type="Proteomes" id="UP001439008">
    <property type="component" value="Unassembled WGS sequence"/>
</dbReference>
<proteinExistence type="inferred from homology"/>
<evidence type="ECO:0000256" key="1">
    <source>
        <dbReference type="ARBA" id="ARBA00006242"/>
    </source>
</evidence>
<dbReference type="InterPro" id="IPR023591">
    <property type="entry name" value="Ribosomal_uS2_flav_dom_sf"/>
</dbReference>
<dbReference type="PRINTS" id="PR00395">
    <property type="entry name" value="RIBOSOMALS2"/>
</dbReference>
<keyword evidence="3" id="KW-0687">Ribonucleoprotein</keyword>
<dbReference type="PANTHER" id="PTHR11489">
    <property type="entry name" value="40S RIBOSOMAL PROTEIN SA"/>
    <property type="match status" value="1"/>
</dbReference>